<keyword evidence="2" id="KW-1185">Reference proteome</keyword>
<dbReference type="Proteomes" id="UP000029994">
    <property type="component" value="Unassembled WGS sequence"/>
</dbReference>
<evidence type="ECO:0000313" key="1">
    <source>
        <dbReference type="EMBL" id="KGK11393.1"/>
    </source>
</evidence>
<evidence type="ECO:0000313" key="2">
    <source>
        <dbReference type="Proteomes" id="UP000029994"/>
    </source>
</evidence>
<dbReference type="eggNOG" id="COG3711">
    <property type="taxonomic scope" value="Bacteria"/>
</dbReference>
<evidence type="ECO:0008006" key="3">
    <source>
        <dbReference type="Google" id="ProtNLM"/>
    </source>
</evidence>
<organism evidence="1 2">
    <name type="scientific">Vibrio navarrensis</name>
    <dbReference type="NCBI Taxonomy" id="29495"/>
    <lineage>
        <taxon>Bacteria</taxon>
        <taxon>Pseudomonadati</taxon>
        <taxon>Pseudomonadota</taxon>
        <taxon>Gammaproteobacteria</taxon>
        <taxon>Vibrionales</taxon>
        <taxon>Vibrionaceae</taxon>
        <taxon>Vibrio</taxon>
    </lineage>
</organism>
<sequence>MQQRLDLLLQASVISSQAHRGCVKALALLDSTFAIDHASEQYQMAITHLARAADRIWQLQTVEEGLDPEVLAEIQSDPHYPHLLLLHQKVLDAMGITALPASEESFLLANLYALMQVSKEPAL</sequence>
<dbReference type="GeneID" id="43683281"/>
<dbReference type="RefSeq" id="WP_039426742.1">
    <property type="nucleotide sequence ID" value="NZ_CP061844.1"/>
</dbReference>
<gene>
    <name evidence="1" type="ORF">EA26_08750</name>
</gene>
<dbReference type="EMBL" id="JMCG01000001">
    <property type="protein sequence ID" value="KGK11393.1"/>
    <property type="molecule type" value="Genomic_DNA"/>
</dbReference>
<protein>
    <recommendedName>
        <fullName evidence="3">PRD domain-containing protein</fullName>
    </recommendedName>
</protein>
<accession>A0A099LT51</accession>
<proteinExistence type="predicted"/>
<reference evidence="1 2" key="1">
    <citation type="submission" date="2014-04" db="EMBL/GenBank/DDBJ databases">
        <title>Genome sequencing of Vibrio navarrensis strains.</title>
        <authorList>
            <person name="Gladney L.M."/>
            <person name="Katz L.S."/>
            <person name="Marino-Ramirez L."/>
            <person name="Jordan I.K."/>
        </authorList>
    </citation>
    <scope>NUCLEOTIDE SEQUENCE [LARGE SCALE GENOMIC DNA]</scope>
    <source>
        <strain evidence="1 2">ATCC 51183</strain>
    </source>
</reference>
<dbReference type="STRING" id="29495.EA26_08750"/>
<dbReference type="AlphaFoldDB" id="A0A099LT51"/>
<name>A0A099LT51_9VIBR</name>
<comment type="caution">
    <text evidence="1">The sequence shown here is derived from an EMBL/GenBank/DDBJ whole genome shotgun (WGS) entry which is preliminary data.</text>
</comment>